<dbReference type="EMBL" id="JBDKWZ010000020">
    <property type="protein sequence ID" value="MEN7551235.1"/>
    <property type="molecule type" value="Genomic_DNA"/>
</dbReference>
<accession>A0AAW9SF96</accession>
<organism evidence="1 2">
    <name type="scientific">Rapidithrix thailandica</name>
    <dbReference type="NCBI Taxonomy" id="413964"/>
    <lineage>
        <taxon>Bacteria</taxon>
        <taxon>Pseudomonadati</taxon>
        <taxon>Bacteroidota</taxon>
        <taxon>Cytophagia</taxon>
        <taxon>Cytophagales</taxon>
        <taxon>Flammeovirgaceae</taxon>
        <taxon>Rapidithrix</taxon>
    </lineage>
</organism>
<keyword evidence="2" id="KW-1185">Reference proteome</keyword>
<name>A0AAW9SF96_9BACT</name>
<evidence type="ECO:0000313" key="2">
    <source>
        <dbReference type="Proteomes" id="UP001403385"/>
    </source>
</evidence>
<dbReference type="AlphaFoldDB" id="A0AAW9SF96"/>
<dbReference type="Proteomes" id="UP001403385">
    <property type="component" value="Unassembled WGS sequence"/>
</dbReference>
<proteinExistence type="predicted"/>
<evidence type="ECO:0000313" key="1">
    <source>
        <dbReference type="EMBL" id="MEN7551235.1"/>
    </source>
</evidence>
<gene>
    <name evidence="1" type="ORF">AAG747_25175</name>
</gene>
<reference evidence="1 2" key="1">
    <citation type="submission" date="2024-04" db="EMBL/GenBank/DDBJ databases">
        <title>Novel genus in family Flammeovirgaceae.</title>
        <authorList>
            <person name="Nguyen T.H."/>
            <person name="Vuong T.Q."/>
            <person name="Le H."/>
            <person name="Kim S.-G."/>
        </authorList>
    </citation>
    <scope>NUCLEOTIDE SEQUENCE [LARGE SCALE GENOMIC DNA]</scope>
    <source>
        <strain evidence="1 2">JCM 23209</strain>
    </source>
</reference>
<comment type="caution">
    <text evidence="1">The sequence shown here is derived from an EMBL/GenBank/DDBJ whole genome shotgun (WGS) entry which is preliminary data.</text>
</comment>
<dbReference type="RefSeq" id="WP_346824015.1">
    <property type="nucleotide sequence ID" value="NZ_JBDKWZ010000020.1"/>
</dbReference>
<protein>
    <submittedName>
        <fullName evidence="1">Uncharacterized protein</fullName>
    </submittedName>
</protein>
<sequence>MKQHKYIDLNTGGIEQYAMVVPLSDLDEWKKDGWLEYNQIGLPEDTKEAWMLYGDISEEETLIFNKPEFLSEIGKTSLLGRKITSINPHLGTYGMGGAGFFGFLLDNHHYLVYTAWGAQNYIRLNDQVISNAKGLIEKELLTSSIKNTTLKDIDYQEDSCVFSLEKNQQRIKIKLVKESHLLNYTTGKNRQAFIDGSISDYLLLQHKNATLIV</sequence>